<dbReference type="EMBL" id="WUTW01000002">
    <property type="protein sequence ID" value="MXQ64300.1"/>
    <property type="molecule type" value="Genomic_DNA"/>
</dbReference>
<dbReference type="Pfam" id="PF02557">
    <property type="entry name" value="VanY"/>
    <property type="match status" value="1"/>
</dbReference>
<dbReference type="Gene3D" id="1.20.58.60">
    <property type="match status" value="1"/>
</dbReference>
<dbReference type="CDD" id="cd14814">
    <property type="entry name" value="Peptidase_M15"/>
    <property type="match status" value="1"/>
</dbReference>
<feature type="coiled-coil region" evidence="1">
    <location>
        <begin position="33"/>
        <end position="81"/>
    </location>
</feature>
<feature type="domain" description="D-alanyl-D-alanine carboxypeptidase-like core" evidence="2">
    <location>
        <begin position="232"/>
        <end position="338"/>
    </location>
</feature>
<protein>
    <submittedName>
        <fullName evidence="3">Peptidase M15</fullName>
    </submittedName>
</protein>
<feature type="coiled-coil region" evidence="1">
    <location>
        <begin position="138"/>
        <end position="190"/>
    </location>
</feature>
<dbReference type="InterPro" id="IPR052179">
    <property type="entry name" value="DD-CPase-like"/>
</dbReference>
<comment type="caution">
    <text evidence="3">The sequence shown here is derived from an EMBL/GenBank/DDBJ whole genome shotgun (WGS) entry which is preliminary data.</text>
</comment>
<gene>
    <name evidence="3" type="ORF">GQ466_09645</name>
</gene>
<dbReference type="InterPro" id="IPR003709">
    <property type="entry name" value="VanY-like_core_dom"/>
</dbReference>
<dbReference type="AlphaFoldDB" id="A0A6I4W695"/>
<evidence type="ECO:0000313" key="3">
    <source>
        <dbReference type="EMBL" id="MXQ64300.1"/>
    </source>
</evidence>
<dbReference type="OrthoDB" id="5496837at2"/>
<keyword evidence="1" id="KW-0175">Coiled coil</keyword>
<dbReference type="InterPro" id="IPR009045">
    <property type="entry name" value="Zn_M74/Hedgehog-like"/>
</dbReference>
<dbReference type="PANTHER" id="PTHR34385:SF1">
    <property type="entry name" value="PEPTIDOGLYCAN L-ALANYL-D-GLUTAMATE ENDOPEPTIDASE CWLK"/>
    <property type="match status" value="1"/>
</dbReference>
<evidence type="ECO:0000256" key="1">
    <source>
        <dbReference type="SAM" id="Coils"/>
    </source>
</evidence>
<dbReference type="Proteomes" id="UP000431901">
    <property type="component" value="Unassembled WGS sequence"/>
</dbReference>
<evidence type="ECO:0000259" key="2">
    <source>
        <dbReference type="Pfam" id="PF02557"/>
    </source>
</evidence>
<proteinExistence type="predicted"/>
<sequence length="350" mass="38673">MPTPRAAVLTAVFLVMAVIGAPPGRAAGREDPLDALRRQAAQARSDLEAATARLQQRQKDLTASQAKLQDTLRQLAAAETDLNRIRGPLASLANASYQQQNAVGALSVFGGGTPEQALRSSADVDHLAADQRRVIDEAGQYERRRAQLASAAQDLQSRNAVEQTKVQQQVEQLKQKSADLTRRLTTMLNKLDVNDQRRLEMSCDKGLAAKARTFPNGLIPDKYLCPLPQKNRELRPDAALAFYKLNAAYKRRFGRNMCLTDSYRSLAEQQRIYAQRPAFAAVPGTSNHGKGQAVDVCGGVQNQGSPQFNWMEANSRRFGWFHPAWAYSNPFEPWHWEFGRSANGSTGTEP</sequence>
<name>A0A6I4W695_9ACTN</name>
<organism evidence="3 4">
    <name type="scientific">Actinomadura rayongensis</name>
    <dbReference type="NCBI Taxonomy" id="1429076"/>
    <lineage>
        <taxon>Bacteria</taxon>
        <taxon>Bacillati</taxon>
        <taxon>Actinomycetota</taxon>
        <taxon>Actinomycetes</taxon>
        <taxon>Streptosporangiales</taxon>
        <taxon>Thermomonosporaceae</taxon>
        <taxon>Actinomadura</taxon>
    </lineage>
</organism>
<keyword evidence="4" id="KW-1185">Reference proteome</keyword>
<evidence type="ECO:0000313" key="4">
    <source>
        <dbReference type="Proteomes" id="UP000431901"/>
    </source>
</evidence>
<accession>A0A6I4W695</accession>
<dbReference type="GO" id="GO:0006508">
    <property type="term" value="P:proteolysis"/>
    <property type="evidence" value="ECO:0007669"/>
    <property type="project" value="InterPro"/>
</dbReference>
<dbReference type="Gene3D" id="3.30.1380.10">
    <property type="match status" value="1"/>
</dbReference>
<dbReference type="PANTHER" id="PTHR34385">
    <property type="entry name" value="D-ALANYL-D-ALANINE CARBOXYPEPTIDASE"/>
    <property type="match status" value="1"/>
</dbReference>
<dbReference type="SUPFAM" id="SSF55166">
    <property type="entry name" value="Hedgehog/DD-peptidase"/>
    <property type="match status" value="1"/>
</dbReference>
<dbReference type="RefSeq" id="WP_161102549.1">
    <property type="nucleotide sequence ID" value="NZ_JBHLYI010000013.1"/>
</dbReference>
<reference evidence="3 4" key="1">
    <citation type="submission" date="2019-12" db="EMBL/GenBank/DDBJ databases">
        <title>Nocardia macrotermitis sp. nov. and Nocardia aurantia sp. nov., isolated from the gut of the fungus growing-termite Macrotermes natalensis.</title>
        <authorList>
            <person name="Christine B."/>
            <person name="Rene B."/>
        </authorList>
    </citation>
    <scope>NUCLEOTIDE SEQUENCE [LARGE SCALE GENOMIC DNA]</scope>
    <source>
        <strain evidence="3 4">DSM 102126</strain>
    </source>
</reference>
<dbReference type="GO" id="GO:0008233">
    <property type="term" value="F:peptidase activity"/>
    <property type="evidence" value="ECO:0007669"/>
    <property type="project" value="InterPro"/>
</dbReference>